<dbReference type="Gene3D" id="3.40.50.150">
    <property type="entry name" value="Vaccinia Virus protein VP39"/>
    <property type="match status" value="1"/>
</dbReference>
<keyword evidence="3" id="KW-0808">Transferase</keyword>
<dbReference type="InterPro" id="IPR029063">
    <property type="entry name" value="SAM-dependent_MTases_sf"/>
</dbReference>
<dbReference type="STRING" id="1442368.A0A0D2F8Y9"/>
<organism evidence="6 7">
    <name type="scientific">Fonsecaea pedrosoi CBS 271.37</name>
    <dbReference type="NCBI Taxonomy" id="1442368"/>
    <lineage>
        <taxon>Eukaryota</taxon>
        <taxon>Fungi</taxon>
        <taxon>Dikarya</taxon>
        <taxon>Ascomycota</taxon>
        <taxon>Pezizomycotina</taxon>
        <taxon>Eurotiomycetes</taxon>
        <taxon>Chaetothyriomycetidae</taxon>
        <taxon>Chaetothyriales</taxon>
        <taxon>Herpotrichiellaceae</taxon>
        <taxon>Fonsecaea</taxon>
    </lineage>
</organism>
<name>A0A0D2F8Y9_9EURO</name>
<evidence type="ECO:0000313" key="7">
    <source>
        <dbReference type="Proteomes" id="UP000053029"/>
    </source>
</evidence>
<keyword evidence="7" id="KW-1185">Reference proteome</keyword>
<dbReference type="GO" id="GO:0008757">
    <property type="term" value="F:S-adenosylmethionine-dependent methyltransferase activity"/>
    <property type="evidence" value="ECO:0007669"/>
    <property type="project" value="InterPro"/>
</dbReference>
<evidence type="ECO:0000313" key="6">
    <source>
        <dbReference type="EMBL" id="KIW83077.1"/>
    </source>
</evidence>
<keyword evidence="4" id="KW-0949">S-adenosyl-L-methionine</keyword>
<dbReference type="PANTHER" id="PTHR44942:SF4">
    <property type="entry name" value="METHYLTRANSFERASE TYPE 11 DOMAIN-CONTAINING PROTEIN"/>
    <property type="match status" value="1"/>
</dbReference>
<evidence type="ECO:0000256" key="4">
    <source>
        <dbReference type="ARBA" id="ARBA00022691"/>
    </source>
</evidence>
<feature type="domain" description="Methyltransferase type 11" evidence="5">
    <location>
        <begin position="51"/>
        <end position="142"/>
    </location>
</feature>
<proteinExistence type="inferred from homology"/>
<dbReference type="Pfam" id="PF08241">
    <property type="entry name" value="Methyltransf_11"/>
    <property type="match status" value="1"/>
</dbReference>
<keyword evidence="2" id="KW-0489">Methyltransferase</keyword>
<dbReference type="RefSeq" id="XP_013286885.1">
    <property type="nucleotide sequence ID" value="XM_013431431.1"/>
</dbReference>
<dbReference type="PANTHER" id="PTHR44942">
    <property type="entry name" value="METHYLTRANSF_11 DOMAIN-CONTAINING PROTEIN"/>
    <property type="match status" value="1"/>
</dbReference>
<dbReference type="InterPro" id="IPR051052">
    <property type="entry name" value="Diverse_substrate_MTase"/>
</dbReference>
<dbReference type="GO" id="GO:0032259">
    <property type="term" value="P:methylation"/>
    <property type="evidence" value="ECO:0007669"/>
    <property type="project" value="UniProtKB-KW"/>
</dbReference>
<dbReference type="OrthoDB" id="10027013at2759"/>
<dbReference type="Proteomes" id="UP000053029">
    <property type="component" value="Unassembled WGS sequence"/>
</dbReference>
<evidence type="ECO:0000256" key="2">
    <source>
        <dbReference type="ARBA" id="ARBA00022603"/>
    </source>
</evidence>
<dbReference type="InterPro" id="IPR013216">
    <property type="entry name" value="Methyltransf_11"/>
</dbReference>
<protein>
    <recommendedName>
        <fullName evidence="5">Methyltransferase type 11 domain-containing protein</fullName>
    </recommendedName>
</protein>
<accession>A0A0D2F8Y9</accession>
<dbReference type="GeneID" id="25301810"/>
<dbReference type="AlphaFoldDB" id="A0A0D2F8Y9"/>
<sequence length="293" mass="32656">MKHSEIAEPAQSGFAPAAAYDAHRPTYPDEAVQRLLEACEVAGVEGAKIADLAAGTGKFTEILARRPEEYDIVAIEPHDGMRAQLEQKHLAHVRVLKGTADNMPGIADESLACLIASQSFHWFANSEALKEIARTLRPAGVFGMIWNIDDYNSPKSWTIHPGWEQAMRDVIWTFEDGSPRFRHEKWRQVFEDQTASNPLSATFANPLFGLPLGEGSVEFTSWLSKEDIWARLRTLSQLAILEGEELDKVRKAFDDSLRSEGTVIDRDGLIAVHGRTVFFWTKKIPAEPLKSSG</sequence>
<evidence type="ECO:0000256" key="1">
    <source>
        <dbReference type="ARBA" id="ARBA00008361"/>
    </source>
</evidence>
<reference evidence="6 7" key="1">
    <citation type="submission" date="2015-01" db="EMBL/GenBank/DDBJ databases">
        <title>The Genome Sequence of Fonsecaea pedrosoi CBS 271.37.</title>
        <authorList>
            <consortium name="The Broad Institute Genomics Platform"/>
            <person name="Cuomo C."/>
            <person name="de Hoog S."/>
            <person name="Gorbushina A."/>
            <person name="Stielow B."/>
            <person name="Teixiera M."/>
            <person name="Abouelleil A."/>
            <person name="Chapman S.B."/>
            <person name="Priest M."/>
            <person name="Young S.K."/>
            <person name="Wortman J."/>
            <person name="Nusbaum C."/>
            <person name="Birren B."/>
        </authorList>
    </citation>
    <scope>NUCLEOTIDE SEQUENCE [LARGE SCALE GENOMIC DNA]</scope>
    <source>
        <strain evidence="6 7">CBS 271.37</strain>
    </source>
</reference>
<comment type="similarity">
    <text evidence="1">Belongs to the methyltransferase superfamily.</text>
</comment>
<dbReference type="EMBL" id="KN846970">
    <property type="protein sequence ID" value="KIW83077.1"/>
    <property type="molecule type" value="Genomic_DNA"/>
</dbReference>
<dbReference type="CDD" id="cd02440">
    <property type="entry name" value="AdoMet_MTases"/>
    <property type="match status" value="1"/>
</dbReference>
<dbReference type="VEuPathDB" id="FungiDB:Z517_02320"/>
<dbReference type="SUPFAM" id="SSF53335">
    <property type="entry name" value="S-adenosyl-L-methionine-dependent methyltransferases"/>
    <property type="match status" value="1"/>
</dbReference>
<dbReference type="HOGENOM" id="CLU_049344_4_0_1"/>
<gene>
    <name evidence="6" type="ORF">Z517_02320</name>
</gene>
<evidence type="ECO:0000259" key="5">
    <source>
        <dbReference type="Pfam" id="PF08241"/>
    </source>
</evidence>
<evidence type="ECO:0000256" key="3">
    <source>
        <dbReference type="ARBA" id="ARBA00022679"/>
    </source>
</evidence>